<evidence type="ECO:0000313" key="1">
    <source>
        <dbReference type="EMBL" id="JAH09452.1"/>
    </source>
</evidence>
<organism evidence="1">
    <name type="scientific">Anguilla anguilla</name>
    <name type="common">European freshwater eel</name>
    <name type="synonym">Muraena anguilla</name>
    <dbReference type="NCBI Taxonomy" id="7936"/>
    <lineage>
        <taxon>Eukaryota</taxon>
        <taxon>Metazoa</taxon>
        <taxon>Chordata</taxon>
        <taxon>Craniata</taxon>
        <taxon>Vertebrata</taxon>
        <taxon>Euteleostomi</taxon>
        <taxon>Actinopterygii</taxon>
        <taxon>Neopterygii</taxon>
        <taxon>Teleostei</taxon>
        <taxon>Anguilliformes</taxon>
        <taxon>Anguillidae</taxon>
        <taxon>Anguilla</taxon>
    </lineage>
</organism>
<reference evidence="1" key="2">
    <citation type="journal article" date="2015" name="Fish Shellfish Immunol.">
        <title>Early steps in the European eel (Anguilla anguilla)-Vibrio vulnificus interaction in the gills: Role of the RtxA13 toxin.</title>
        <authorList>
            <person name="Callol A."/>
            <person name="Pajuelo D."/>
            <person name="Ebbesson L."/>
            <person name="Teles M."/>
            <person name="MacKenzie S."/>
            <person name="Amaro C."/>
        </authorList>
    </citation>
    <scope>NUCLEOTIDE SEQUENCE</scope>
</reference>
<reference evidence="1" key="1">
    <citation type="submission" date="2014-11" db="EMBL/GenBank/DDBJ databases">
        <authorList>
            <person name="Amaro Gonzalez C."/>
        </authorList>
    </citation>
    <scope>NUCLEOTIDE SEQUENCE</scope>
</reference>
<name>A0A0E9PYU4_ANGAN</name>
<dbReference type="AlphaFoldDB" id="A0A0E9PYU4"/>
<protein>
    <submittedName>
        <fullName evidence="1">Uncharacterized protein</fullName>
    </submittedName>
</protein>
<dbReference type="EMBL" id="GBXM01099125">
    <property type="protein sequence ID" value="JAH09452.1"/>
    <property type="molecule type" value="Transcribed_RNA"/>
</dbReference>
<sequence>MGIQFSLFTVLLIAQSRKTVNRENCIPMQSFSSF</sequence>
<proteinExistence type="predicted"/>
<accession>A0A0E9PYU4</accession>